<protein>
    <submittedName>
        <fullName evidence="1">Uncharacterized protein</fullName>
    </submittedName>
</protein>
<accession>I3T8Y3</accession>
<proteinExistence type="evidence at transcript level"/>
<organism evidence="1">
    <name type="scientific">Lotus japonicus</name>
    <name type="common">Lotus corniculatus var. japonicus</name>
    <dbReference type="NCBI Taxonomy" id="34305"/>
    <lineage>
        <taxon>Eukaryota</taxon>
        <taxon>Viridiplantae</taxon>
        <taxon>Streptophyta</taxon>
        <taxon>Embryophyta</taxon>
        <taxon>Tracheophyta</taxon>
        <taxon>Spermatophyta</taxon>
        <taxon>Magnoliopsida</taxon>
        <taxon>eudicotyledons</taxon>
        <taxon>Gunneridae</taxon>
        <taxon>Pentapetalae</taxon>
        <taxon>rosids</taxon>
        <taxon>fabids</taxon>
        <taxon>Fabales</taxon>
        <taxon>Fabaceae</taxon>
        <taxon>Papilionoideae</taxon>
        <taxon>50 kb inversion clade</taxon>
        <taxon>NPAAA clade</taxon>
        <taxon>Hologalegina</taxon>
        <taxon>robinioid clade</taxon>
        <taxon>Loteae</taxon>
        <taxon>Lotus</taxon>
    </lineage>
</organism>
<evidence type="ECO:0000313" key="1">
    <source>
        <dbReference type="EMBL" id="AFK48975.1"/>
    </source>
</evidence>
<name>I3T8Y3_LOTJA</name>
<dbReference type="EMBL" id="BT149181">
    <property type="protein sequence ID" value="AFK48975.1"/>
    <property type="molecule type" value="mRNA"/>
</dbReference>
<reference evidence="1" key="1">
    <citation type="submission" date="2012-05" db="EMBL/GenBank/DDBJ databases">
        <authorList>
            <person name="Krishnakumar V."/>
            <person name="Cheung F."/>
            <person name="Xiao Y."/>
            <person name="Chan A."/>
            <person name="Moskal W.A."/>
            <person name="Town C.D."/>
        </authorList>
    </citation>
    <scope>NUCLEOTIDE SEQUENCE</scope>
</reference>
<dbReference type="AlphaFoldDB" id="I3T8Y3"/>
<sequence length="95" mass="11362">MPSSRNHHSKLKITTWALNIFPISTVDRADPFWISFFNIFKYFCVQTASKFFNVWRWKFFICCRSHIRTNLFNMVNYCYLGSPGIKKCIPLKLTK</sequence>